<evidence type="ECO:0000313" key="2">
    <source>
        <dbReference type="Proteomes" id="UP000297693"/>
    </source>
</evidence>
<reference evidence="1" key="1">
    <citation type="journal article" date="2019" name="PLoS Negl. Trop. Dis.">
        <title>Revisiting the worldwide diversity of Leptospira species in the environment.</title>
        <authorList>
            <person name="Vincent A.T."/>
            <person name="Schiettekatte O."/>
            <person name="Bourhy P."/>
            <person name="Veyrier F.J."/>
            <person name="Picardeau M."/>
        </authorList>
    </citation>
    <scope>NUCLEOTIDE SEQUENCE [LARGE SCALE GENOMIC DNA]</scope>
    <source>
        <strain evidence="1">201702476</strain>
    </source>
</reference>
<evidence type="ECO:0000313" key="1">
    <source>
        <dbReference type="EMBL" id="TGL57905.1"/>
    </source>
</evidence>
<dbReference type="AlphaFoldDB" id="A0A4R9K1C2"/>
<name>A0A4R9K1C2_9LEPT</name>
<keyword evidence="2" id="KW-1185">Reference proteome</keyword>
<dbReference type="EMBL" id="RQGD01000034">
    <property type="protein sequence ID" value="TGL57905.1"/>
    <property type="molecule type" value="Genomic_DNA"/>
</dbReference>
<gene>
    <name evidence="1" type="ORF">EHQ58_10900</name>
</gene>
<comment type="caution">
    <text evidence="1">The sequence shown here is derived from an EMBL/GenBank/DDBJ whole genome shotgun (WGS) entry which is preliminary data.</text>
</comment>
<dbReference type="RefSeq" id="WP_135623924.1">
    <property type="nucleotide sequence ID" value="NZ_RQGD01000034.1"/>
</dbReference>
<dbReference type="Proteomes" id="UP000297693">
    <property type="component" value="Unassembled WGS sequence"/>
</dbReference>
<sequence>MTKNILNLFKISIIILFFRCSSLSNEIVSVSNKETPVYELLAGFEENALEPKHKLEMDHSWNFMLERKNQIDVFLKEKNYTSPHGTVVYPFSGIDALNLFTFFPNAKRYILFGLEDPGFPFDWTTKKEADQKIILKGIESLSSHLAGRNYFTYRKMKEETKKPALSGAYPVFAAFLRRLGKTILNAKEETIQGPTETYRGFTFEIYDPILKQKQIFTYFKIFLTGKEGVPGDGIYEYFLGLGEISVFTKSAEYLFHGERRATFRSLLLSNARQIVQDDSGFPLRFFPEAEWDRTLFGRYEKSWKLSGAVDPEYQSDMIQLNEASHNEPLPFPFGYGVLGSKGKNQSLILVLKKKSK</sequence>
<proteinExistence type="predicted"/>
<organism evidence="1 2">
    <name type="scientific">Leptospira ognonensis</name>
    <dbReference type="NCBI Taxonomy" id="2484945"/>
    <lineage>
        <taxon>Bacteria</taxon>
        <taxon>Pseudomonadati</taxon>
        <taxon>Spirochaetota</taxon>
        <taxon>Spirochaetia</taxon>
        <taxon>Leptospirales</taxon>
        <taxon>Leptospiraceae</taxon>
        <taxon>Leptospira</taxon>
    </lineage>
</organism>
<dbReference type="OrthoDB" id="977906at2"/>
<accession>A0A4R9K1C2</accession>
<protein>
    <submittedName>
        <fullName evidence="1">Uncharacterized protein</fullName>
    </submittedName>
</protein>